<dbReference type="PANTHER" id="PTHR43280">
    <property type="entry name" value="ARAC-FAMILY TRANSCRIPTIONAL REGULATOR"/>
    <property type="match status" value="1"/>
</dbReference>
<keyword evidence="6" id="KW-1185">Reference proteome</keyword>
<keyword evidence="2" id="KW-0238">DNA-binding</keyword>
<evidence type="ECO:0000313" key="5">
    <source>
        <dbReference type="EMBL" id="MEK8127167.1"/>
    </source>
</evidence>
<keyword evidence="3" id="KW-0804">Transcription</keyword>
<dbReference type="Proteomes" id="UP001469365">
    <property type="component" value="Unassembled WGS sequence"/>
</dbReference>
<dbReference type="Pfam" id="PF02311">
    <property type="entry name" value="AraC_binding"/>
    <property type="match status" value="1"/>
</dbReference>
<dbReference type="InterPro" id="IPR018060">
    <property type="entry name" value="HTH_AraC"/>
</dbReference>
<proteinExistence type="predicted"/>
<keyword evidence="1" id="KW-0805">Transcription regulation</keyword>
<accession>A0ABU9DG89</accession>
<dbReference type="InterPro" id="IPR020449">
    <property type="entry name" value="Tscrpt_reg_AraC-type_HTH"/>
</dbReference>
<dbReference type="SUPFAM" id="SSF46689">
    <property type="entry name" value="Homeodomain-like"/>
    <property type="match status" value="2"/>
</dbReference>
<sequence>MHIDNYLNLSAFPAQISLTLDRTASFRNVNHAHPGLEIIYVHEGRGNVILDECRHSIEAGTLIYYKPFQRHQVQMDTDGSQPYIRSMFLFEPSLLWSYFQPFDSLVSFLETLWKSRQVPQVVRVANPGEINDYLSRVAARYGAPSTAPYRMEENALLLLQLLHFLRDVFHRSQASSILPASPRQTISAAVKQLLSWIDRHYTEKCELKSMAALVHLSPNHLSYQFHKETGTSITEYLSARRLQHAGLLLQTTDQPIREIGLDTGFDNFSYFCKVFKEKFGVTPSAYRSQSGANAGLRSELIGD</sequence>
<dbReference type="InterPro" id="IPR037923">
    <property type="entry name" value="HTH-like"/>
</dbReference>
<comment type="caution">
    <text evidence="5">The sequence shown here is derived from an EMBL/GenBank/DDBJ whole genome shotgun (WGS) entry which is preliminary data.</text>
</comment>
<dbReference type="PROSITE" id="PS01124">
    <property type="entry name" value="HTH_ARAC_FAMILY_2"/>
    <property type="match status" value="1"/>
</dbReference>
<dbReference type="Gene3D" id="1.10.10.60">
    <property type="entry name" value="Homeodomain-like"/>
    <property type="match status" value="2"/>
</dbReference>
<dbReference type="InterPro" id="IPR014710">
    <property type="entry name" value="RmlC-like_jellyroll"/>
</dbReference>
<name>A0ABU9DG89_9BACL</name>
<evidence type="ECO:0000313" key="6">
    <source>
        <dbReference type="Proteomes" id="UP001469365"/>
    </source>
</evidence>
<dbReference type="InterPro" id="IPR003313">
    <property type="entry name" value="AraC-bd"/>
</dbReference>
<protein>
    <submittedName>
        <fullName evidence="5">AraC family transcriptional regulator</fullName>
    </submittedName>
</protein>
<evidence type="ECO:0000256" key="1">
    <source>
        <dbReference type="ARBA" id="ARBA00023015"/>
    </source>
</evidence>
<dbReference type="PRINTS" id="PR00032">
    <property type="entry name" value="HTHARAC"/>
</dbReference>
<dbReference type="SUPFAM" id="SSF51215">
    <property type="entry name" value="Regulatory protein AraC"/>
    <property type="match status" value="1"/>
</dbReference>
<dbReference type="Gene3D" id="2.60.120.10">
    <property type="entry name" value="Jelly Rolls"/>
    <property type="match status" value="1"/>
</dbReference>
<evidence type="ECO:0000256" key="3">
    <source>
        <dbReference type="ARBA" id="ARBA00023163"/>
    </source>
</evidence>
<organism evidence="5 6">
    <name type="scientific">Paenibacillus filicis</name>
    <dbReference type="NCBI Taxonomy" id="669464"/>
    <lineage>
        <taxon>Bacteria</taxon>
        <taxon>Bacillati</taxon>
        <taxon>Bacillota</taxon>
        <taxon>Bacilli</taxon>
        <taxon>Bacillales</taxon>
        <taxon>Paenibacillaceae</taxon>
        <taxon>Paenibacillus</taxon>
    </lineage>
</organism>
<evidence type="ECO:0000256" key="2">
    <source>
        <dbReference type="ARBA" id="ARBA00023125"/>
    </source>
</evidence>
<dbReference type="InterPro" id="IPR009057">
    <property type="entry name" value="Homeodomain-like_sf"/>
</dbReference>
<gene>
    <name evidence="5" type="ORF">WMW72_04495</name>
</gene>
<evidence type="ECO:0000259" key="4">
    <source>
        <dbReference type="PROSITE" id="PS01124"/>
    </source>
</evidence>
<dbReference type="SMART" id="SM00342">
    <property type="entry name" value="HTH_ARAC"/>
    <property type="match status" value="1"/>
</dbReference>
<dbReference type="RefSeq" id="WP_341414225.1">
    <property type="nucleotide sequence ID" value="NZ_JBBPCC010000002.1"/>
</dbReference>
<reference evidence="5 6" key="1">
    <citation type="submission" date="2024-04" db="EMBL/GenBank/DDBJ databases">
        <title>draft genome sequnece of Paenibacillus filicis.</title>
        <authorList>
            <person name="Kim D.-U."/>
        </authorList>
    </citation>
    <scope>NUCLEOTIDE SEQUENCE [LARGE SCALE GENOMIC DNA]</scope>
    <source>
        <strain evidence="5 6">KACC14197</strain>
    </source>
</reference>
<dbReference type="Pfam" id="PF12833">
    <property type="entry name" value="HTH_18"/>
    <property type="match status" value="1"/>
</dbReference>
<feature type="domain" description="HTH araC/xylS-type" evidence="4">
    <location>
        <begin position="191"/>
        <end position="289"/>
    </location>
</feature>
<dbReference type="EMBL" id="JBBPCC010000002">
    <property type="protein sequence ID" value="MEK8127167.1"/>
    <property type="molecule type" value="Genomic_DNA"/>
</dbReference>
<dbReference type="PANTHER" id="PTHR43280:SF2">
    <property type="entry name" value="HTH-TYPE TRANSCRIPTIONAL REGULATOR EXSA"/>
    <property type="match status" value="1"/>
</dbReference>